<accession>A0A6F8YCR7</accession>
<evidence type="ECO:0000313" key="3">
    <source>
        <dbReference type="Proteomes" id="UP000503011"/>
    </source>
</evidence>
<dbReference type="AlphaFoldDB" id="A0A6F8YCR7"/>
<dbReference type="KEGG" id="psuu:Psuf_011320"/>
<evidence type="ECO:0000313" key="2">
    <source>
        <dbReference type="EMBL" id="BCB83819.1"/>
    </source>
</evidence>
<name>A0A6F8YCR7_9ACTN</name>
<reference evidence="2 3" key="1">
    <citation type="submission" date="2020-03" db="EMBL/GenBank/DDBJ databases">
        <title>Whole genome shotgun sequence of Phytohabitans suffuscus NBRC 105367.</title>
        <authorList>
            <person name="Komaki H."/>
            <person name="Tamura T."/>
        </authorList>
    </citation>
    <scope>NUCLEOTIDE SEQUENCE [LARGE SCALE GENOMIC DNA]</scope>
    <source>
        <strain evidence="2 3">NBRC 105367</strain>
    </source>
</reference>
<gene>
    <name evidence="2" type="ORF">Psuf_011320</name>
</gene>
<feature type="region of interest" description="Disordered" evidence="1">
    <location>
        <begin position="36"/>
        <end position="74"/>
    </location>
</feature>
<organism evidence="2 3">
    <name type="scientific">Phytohabitans suffuscus</name>
    <dbReference type="NCBI Taxonomy" id="624315"/>
    <lineage>
        <taxon>Bacteria</taxon>
        <taxon>Bacillati</taxon>
        <taxon>Actinomycetota</taxon>
        <taxon>Actinomycetes</taxon>
        <taxon>Micromonosporales</taxon>
        <taxon>Micromonosporaceae</taxon>
    </lineage>
</organism>
<dbReference type="EMBL" id="AP022871">
    <property type="protein sequence ID" value="BCB83819.1"/>
    <property type="molecule type" value="Genomic_DNA"/>
</dbReference>
<protein>
    <submittedName>
        <fullName evidence="2">Uncharacterized protein</fullName>
    </submittedName>
</protein>
<reference evidence="2 3" key="2">
    <citation type="submission" date="2020-03" db="EMBL/GenBank/DDBJ databases">
        <authorList>
            <person name="Ichikawa N."/>
            <person name="Kimura A."/>
            <person name="Kitahashi Y."/>
            <person name="Uohara A."/>
        </authorList>
    </citation>
    <scope>NUCLEOTIDE SEQUENCE [LARGE SCALE GENOMIC DNA]</scope>
    <source>
        <strain evidence="2 3">NBRC 105367</strain>
    </source>
</reference>
<keyword evidence="3" id="KW-1185">Reference proteome</keyword>
<evidence type="ECO:0000256" key="1">
    <source>
        <dbReference type="SAM" id="MobiDB-lite"/>
    </source>
</evidence>
<proteinExistence type="predicted"/>
<sequence>MKLPPEGRIRTTIYIGRTDRRMRGDHCGQTRALTPEGLKELSGSRWFRPDWTSAGDPRASGEPGGPSRLNPETP</sequence>
<dbReference type="Proteomes" id="UP000503011">
    <property type="component" value="Chromosome"/>
</dbReference>